<dbReference type="SUPFAM" id="SSF49313">
    <property type="entry name" value="Cadherin-like"/>
    <property type="match status" value="7"/>
</dbReference>
<feature type="domain" description="Cadherin" evidence="13">
    <location>
        <begin position="577"/>
        <end position="679"/>
    </location>
</feature>
<dbReference type="PANTHER" id="PTHR24028">
    <property type="entry name" value="CADHERIN-87A"/>
    <property type="match status" value="1"/>
</dbReference>
<keyword evidence="2 11" id="KW-0812">Transmembrane</keyword>
<dbReference type="Pfam" id="PF08266">
    <property type="entry name" value="Cadherin_2"/>
    <property type="match status" value="1"/>
</dbReference>
<dbReference type="CDD" id="cd11304">
    <property type="entry name" value="Cadherin_repeat"/>
    <property type="match status" value="7"/>
</dbReference>
<dbReference type="Gene3D" id="2.60.40.60">
    <property type="entry name" value="Cadherins"/>
    <property type="match status" value="7"/>
</dbReference>
<dbReference type="InterPro" id="IPR050174">
    <property type="entry name" value="Protocadherin/Cadherin-CA"/>
</dbReference>
<evidence type="ECO:0000256" key="11">
    <source>
        <dbReference type="SAM" id="Phobius"/>
    </source>
</evidence>
<dbReference type="PROSITE" id="PS50268">
    <property type="entry name" value="CADHERIN_2"/>
    <property type="match status" value="7"/>
</dbReference>
<feature type="domain" description="Cadherin" evidence="13">
    <location>
        <begin position="367"/>
        <end position="471"/>
    </location>
</feature>
<evidence type="ECO:0000256" key="3">
    <source>
        <dbReference type="ARBA" id="ARBA00022737"/>
    </source>
</evidence>
<keyword evidence="12" id="KW-0732">Signal</keyword>
<feature type="compositionally biased region" description="Polar residues" evidence="10">
    <location>
        <begin position="1034"/>
        <end position="1045"/>
    </location>
</feature>
<dbReference type="InterPro" id="IPR020894">
    <property type="entry name" value="Cadherin_CS"/>
</dbReference>
<dbReference type="PROSITE" id="PS00232">
    <property type="entry name" value="CADHERIN_1"/>
    <property type="match status" value="4"/>
</dbReference>
<feature type="region of interest" description="Disordered" evidence="10">
    <location>
        <begin position="915"/>
        <end position="1074"/>
    </location>
</feature>
<evidence type="ECO:0000256" key="12">
    <source>
        <dbReference type="SAM" id="SignalP"/>
    </source>
</evidence>
<keyword evidence="3" id="KW-0677">Repeat</keyword>
<keyword evidence="8" id="KW-0325">Glycoprotein</keyword>
<dbReference type="Pfam" id="PF00028">
    <property type="entry name" value="Cadherin"/>
    <property type="match status" value="6"/>
</dbReference>
<evidence type="ECO:0000256" key="6">
    <source>
        <dbReference type="ARBA" id="ARBA00022989"/>
    </source>
</evidence>
<keyword evidence="6 11" id="KW-1133">Transmembrane helix</keyword>
<feature type="domain" description="Cadherin" evidence="13">
    <location>
        <begin position="155"/>
        <end position="257"/>
    </location>
</feature>
<keyword evidence="5" id="KW-0130">Cell adhesion</keyword>
<feature type="compositionally biased region" description="Polar residues" evidence="10">
    <location>
        <begin position="964"/>
        <end position="988"/>
    </location>
</feature>
<gene>
    <name evidence="14" type="ORF">MAR_022649</name>
</gene>
<organism evidence="14 15">
    <name type="scientific">Mya arenaria</name>
    <name type="common">Soft-shell clam</name>
    <dbReference type="NCBI Taxonomy" id="6604"/>
    <lineage>
        <taxon>Eukaryota</taxon>
        <taxon>Metazoa</taxon>
        <taxon>Spiralia</taxon>
        <taxon>Lophotrochozoa</taxon>
        <taxon>Mollusca</taxon>
        <taxon>Bivalvia</taxon>
        <taxon>Autobranchia</taxon>
        <taxon>Heteroconchia</taxon>
        <taxon>Euheterodonta</taxon>
        <taxon>Imparidentia</taxon>
        <taxon>Neoheterodontei</taxon>
        <taxon>Myida</taxon>
        <taxon>Myoidea</taxon>
        <taxon>Myidae</taxon>
        <taxon>Mya</taxon>
    </lineage>
</organism>
<feature type="region of interest" description="Disordered" evidence="10">
    <location>
        <begin position="827"/>
        <end position="865"/>
    </location>
</feature>
<proteinExistence type="predicted"/>
<dbReference type="InterPro" id="IPR015919">
    <property type="entry name" value="Cadherin-like_sf"/>
</dbReference>
<feature type="compositionally biased region" description="Polar residues" evidence="10">
    <location>
        <begin position="1134"/>
        <end position="1157"/>
    </location>
</feature>
<evidence type="ECO:0000256" key="5">
    <source>
        <dbReference type="ARBA" id="ARBA00022889"/>
    </source>
</evidence>
<keyword evidence="7 11" id="KW-0472">Membrane</keyword>
<evidence type="ECO:0000313" key="14">
    <source>
        <dbReference type="EMBL" id="WAQ98276.1"/>
    </source>
</evidence>
<dbReference type="PRINTS" id="PR00205">
    <property type="entry name" value="CADHERIN"/>
</dbReference>
<dbReference type="SMART" id="SM00112">
    <property type="entry name" value="CA"/>
    <property type="match status" value="7"/>
</dbReference>
<dbReference type="InterPro" id="IPR013164">
    <property type="entry name" value="Cadherin_N"/>
</dbReference>
<name>A0ABY7DMV1_MYAAR</name>
<evidence type="ECO:0000256" key="2">
    <source>
        <dbReference type="ARBA" id="ARBA00022692"/>
    </source>
</evidence>
<accession>A0ABY7DMV1</accession>
<feature type="signal peptide" evidence="12">
    <location>
        <begin position="1"/>
        <end position="26"/>
    </location>
</feature>
<feature type="chain" id="PRO_5046133328" evidence="12">
    <location>
        <begin position="27"/>
        <end position="1223"/>
    </location>
</feature>
<feature type="compositionally biased region" description="Low complexity" evidence="10">
    <location>
        <begin position="1160"/>
        <end position="1175"/>
    </location>
</feature>
<evidence type="ECO:0000259" key="13">
    <source>
        <dbReference type="PROSITE" id="PS50268"/>
    </source>
</evidence>
<evidence type="ECO:0000256" key="9">
    <source>
        <dbReference type="PROSITE-ProRule" id="PRU00043"/>
    </source>
</evidence>
<dbReference type="Proteomes" id="UP001164746">
    <property type="component" value="Chromosome 3"/>
</dbReference>
<keyword evidence="15" id="KW-1185">Reference proteome</keyword>
<feature type="domain" description="Cadherin" evidence="13">
    <location>
        <begin position="28"/>
        <end position="146"/>
    </location>
</feature>
<reference evidence="14" key="1">
    <citation type="submission" date="2022-11" db="EMBL/GenBank/DDBJ databases">
        <title>Centuries of genome instability and evolution in soft-shell clam transmissible cancer (bioRxiv).</title>
        <authorList>
            <person name="Hart S.F.M."/>
            <person name="Yonemitsu M.A."/>
            <person name="Giersch R.M."/>
            <person name="Beal B.F."/>
            <person name="Arriagada G."/>
            <person name="Davis B.W."/>
            <person name="Ostrander E.A."/>
            <person name="Goff S.P."/>
            <person name="Metzger M.J."/>
        </authorList>
    </citation>
    <scope>NUCLEOTIDE SEQUENCE</scope>
    <source>
        <strain evidence="14">MELC-2E11</strain>
        <tissue evidence="14">Siphon/mantle</tissue>
    </source>
</reference>
<dbReference type="PANTHER" id="PTHR24028:SF146">
    <property type="entry name" value="CADHERIN 96CB, ISOFORM D-RELATED"/>
    <property type="match status" value="1"/>
</dbReference>
<evidence type="ECO:0000256" key="10">
    <source>
        <dbReference type="SAM" id="MobiDB-lite"/>
    </source>
</evidence>
<feature type="compositionally biased region" description="Polar residues" evidence="10">
    <location>
        <begin position="1176"/>
        <end position="1210"/>
    </location>
</feature>
<evidence type="ECO:0000256" key="7">
    <source>
        <dbReference type="ARBA" id="ARBA00023136"/>
    </source>
</evidence>
<feature type="region of interest" description="Disordered" evidence="10">
    <location>
        <begin position="1133"/>
        <end position="1223"/>
    </location>
</feature>
<dbReference type="EMBL" id="CP111014">
    <property type="protein sequence ID" value="WAQ98276.1"/>
    <property type="molecule type" value="Genomic_DNA"/>
</dbReference>
<evidence type="ECO:0000256" key="8">
    <source>
        <dbReference type="ARBA" id="ARBA00023180"/>
    </source>
</evidence>
<comment type="subcellular location">
    <subcellularLocation>
        <location evidence="1">Membrane</location>
        <topology evidence="1">Single-pass membrane protein</topology>
    </subcellularLocation>
</comment>
<evidence type="ECO:0000256" key="1">
    <source>
        <dbReference type="ARBA" id="ARBA00004167"/>
    </source>
</evidence>
<sequence>MESAQIHSNLKMIFIFLLYLIHFVFSQEDATVTYSVWEEREPKTYIGSVALDSGLFADISNEKFKQLQFQILKSPGNSDVFHFSIETDTSLLWTSDSIDREEFVDCFDECLVEFNVGVFDKDISEMTKIIKIVIDIEDENDNAPKFVNIDSPIFIPESTNTGETIVSGIAIDLDQSWNNSVHMYSISPESDEFELRTVQTDESDREFELVLKTGLDREQTSSYDFVLLAEDGGSPQQTGTFSIQIIVTDNNDNVPTFQRPSYTTTIQENVAVDTTVLELRATDRDADDNGAVSYKFGNRVSTHITDLFSLKSNGDLVTSEIIDFETDQEFSFNVIAYDQGEFVKSSSVEVYIKVLDMNDNAPIVNLNQPPGGTVLSEKSEIGSFVSHLNIEDKDSNKNGRVVCNVLDDSFTIVSAGIVNHYKIVLNKTLDHDTKPFHNVSILCQDSGDLPQRTFAHIIVNVEDVNDNSPKFTEDVYRAVINENNEKDASVLQVTAIDIDSGKFGEVTYSIHNDLSGLFKINTFSGLVIASVPLDREIHGDEIIFRVTAKDNGEPALTSTGTVVVRIQDLNDNDPVFAANPLKFFVSENVTEGWGVGNISVSDPDIGPNGTVRLKFPDDPSVLEFFSFHESGVIKTYKRLDREVIAFHEFQVQAIDMGGRTSAAQVIIYITDINDNAPEIIYPNEYDDTLSIPYSLAVGSKVLQIEARDYDNGENAELYYFIEQDNASYAFSLNVKSGNLFLNRSLHEVDIGQKFHFYFRVKDGGSPSIQTWTELNIYVIRGSPEPLVQEVMSANLWIVVSIVIVTAILSVVMIIFIVKICWFNRRKGKKGNRNSDLSSKEIDPHLIDSASSSSSTSRDSEKVPEIGINIQDGYQKGYFDNIDKSDYSPRPSVDQDNMYMEQVKQLDLELHKRLDETTSDNSGELGTRDSGQGGSDVDNISLNDLQHVDSPDSAIDTPRDIFQLSFGSHHSSTQHGPLSNSFRSNTPHDQSSERMVPIQTANFSQIPAKTAERKELSKLRKSQKRVMFSDDLENSHSSGRSSTMSDPSYPDNYLNNGPLSPRRYQRAFSEDTPDRLSRADDWLRRSADSLSWQQNKEIYNQLPSNQIKSKDFRNKPMGDNIKGYLDKVMARKRSCSLSDNHSQENSQGHSKDSTNVFTVTGRGSQRSGSGLRKSGSLDTDSVLTFGQESTTTSGSYHLGSPAQTYSLSSPGSEFENVFSNEFDI</sequence>
<evidence type="ECO:0000256" key="4">
    <source>
        <dbReference type="ARBA" id="ARBA00022837"/>
    </source>
</evidence>
<protein>
    <submittedName>
        <fullName evidence="14">PC11X-like protein</fullName>
    </submittedName>
</protein>
<feature type="transmembrane region" description="Helical" evidence="11">
    <location>
        <begin position="795"/>
        <end position="822"/>
    </location>
</feature>
<feature type="domain" description="Cadherin" evidence="13">
    <location>
        <begin position="472"/>
        <end position="576"/>
    </location>
</feature>
<evidence type="ECO:0000313" key="15">
    <source>
        <dbReference type="Proteomes" id="UP001164746"/>
    </source>
</evidence>
<keyword evidence="4 9" id="KW-0106">Calcium</keyword>
<feature type="domain" description="Cadherin" evidence="13">
    <location>
        <begin position="258"/>
        <end position="364"/>
    </location>
</feature>
<dbReference type="InterPro" id="IPR002126">
    <property type="entry name" value="Cadherin-like_dom"/>
</dbReference>
<feature type="domain" description="Cadherin" evidence="13">
    <location>
        <begin position="683"/>
        <end position="787"/>
    </location>
</feature>